<comment type="caution">
    <text evidence="1">The sequence shown here is derived from an EMBL/GenBank/DDBJ whole genome shotgun (WGS) entry which is preliminary data.</text>
</comment>
<name>A0A0P7BU46_9BACT</name>
<dbReference type="EMBL" id="LGTQ01000006">
    <property type="protein sequence ID" value="KPM48209.1"/>
    <property type="molecule type" value="Genomic_DNA"/>
</dbReference>
<proteinExistence type="predicted"/>
<keyword evidence="2" id="KW-1185">Reference proteome</keyword>
<protein>
    <submittedName>
        <fullName evidence="1">Uncharacterized protein</fullName>
    </submittedName>
</protein>
<sequence>MSNEETRTRIIANFNSKKLDDTNQSEALEDKKAEENESANTIVKDALKYPFQFLFKALETSSIRPEGYNHKRKSVFTAVTLSL</sequence>
<dbReference type="AlphaFoldDB" id="A0A0P7BU46"/>
<reference evidence="1 2" key="1">
    <citation type="submission" date="2015-07" db="EMBL/GenBank/DDBJ databases">
        <title>The draft genome sequence of Leadbetterella sp. JN14-9.</title>
        <authorList>
            <person name="Liu Y."/>
            <person name="Du J."/>
            <person name="Shao Z."/>
        </authorList>
    </citation>
    <scope>NUCLEOTIDE SEQUENCE [LARGE SCALE GENOMIC DNA]</scope>
    <source>
        <strain evidence="1 2">JN14-9</strain>
    </source>
</reference>
<gene>
    <name evidence="1" type="ORF">AFM12_05975</name>
</gene>
<organism evidence="1 2">
    <name type="scientific">Jiulongibacter sediminis</name>
    <dbReference type="NCBI Taxonomy" id="1605367"/>
    <lineage>
        <taxon>Bacteria</taxon>
        <taxon>Pseudomonadati</taxon>
        <taxon>Bacteroidota</taxon>
        <taxon>Cytophagia</taxon>
        <taxon>Cytophagales</taxon>
        <taxon>Leadbetterellaceae</taxon>
        <taxon>Jiulongibacter</taxon>
    </lineage>
</organism>
<dbReference type="Proteomes" id="UP000050454">
    <property type="component" value="Unassembled WGS sequence"/>
</dbReference>
<evidence type="ECO:0000313" key="2">
    <source>
        <dbReference type="Proteomes" id="UP000050454"/>
    </source>
</evidence>
<evidence type="ECO:0000313" key="1">
    <source>
        <dbReference type="EMBL" id="KPM48209.1"/>
    </source>
</evidence>
<accession>A0A0P7BU46</accession>
<dbReference type="STRING" id="1605367.AFM12_05975"/>